<dbReference type="AlphaFoldDB" id="A0A9N7V9C9"/>
<accession>A0A9N7V9C9</accession>
<evidence type="ECO:0000313" key="2">
    <source>
        <dbReference type="EMBL" id="CAB1445087.1"/>
    </source>
</evidence>
<reference evidence="2" key="1">
    <citation type="submission" date="2020-03" db="EMBL/GenBank/DDBJ databases">
        <authorList>
            <person name="Weist P."/>
        </authorList>
    </citation>
    <scope>NUCLEOTIDE SEQUENCE</scope>
</reference>
<protein>
    <submittedName>
        <fullName evidence="2">Uncharacterized protein</fullName>
    </submittedName>
</protein>
<evidence type="ECO:0000313" key="3">
    <source>
        <dbReference type="Proteomes" id="UP001153269"/>
    </source>
</evidence>
<organism evidence="2 3">
    <name type="scientific">Pleuronectes platessa</name>
    <name type="common">European plaice</name>
    <dbReference type="NCBI Taxonomy" id="8262"/>
    <lineage>
        <taxon>Eukaryota</taxon>
        <taxon>Metazoa</taxon>
        <taxon>Chordata</taxon>
        <taxon>Craniata</taxon>
        <taxon>Vertebrata</taxon>
        <taxon>Euteleostomi</taxon>
        <taxon>Actinopterygii</taxon>
        <taxon>Neopterygii</taxon>
        <taxon>Teleostei</taxon>
        <taxon>Neoteleostei</taxon>
        <taxon>Acanthomorphata</taxon>
        <taxon>Carangaria</taxon>
        <taxon>Pleuronectiformes</taxon>
        <taxon>Pleuronectoidei</taxon>
        <taxon>Pleuronectidae</taxon>
        <taxon>Pleuronectes</taxon>
    </lineage>
</organism>
<keyword evidence="3" id="KW-1185">Reference proteome</keyword>
<feature type="compositionally biased region" description="Basic and acidic residues" evidence="1">
    <location>
        <begin position="1"/>
        <end position="53"/>
    </location>
</feature>
<proteinExistence type="predicted"/>
<feature type="region of interest" description="Disordered" evidence="1">
    <location>
        <begin position="1"/>
        <end position="81"/>
    </location>
</feature>
<sequence>MWRIYDGVREKERREERWREGTESGRERKRERERERERGRKGWRANELERTTDRVGGGEGEKDGNENEGNGHRGSRGQFCEQGPCGTVGLSFCIHLSVPEGQPVTSHHFRFHDPPDSILSND</sequence>
<feature type="compositionally biased region" description="Basic and acidic residues" evidence="1">
    <location>
        <begin position="59"/>
        <end position="71"/>
    </location>
</feature>
<comment type="caution">
    <text evidence="2">The sequence shown here is derived from an EMBL/GenBank/DDBJ whole genome shotgun (WGS) entry which is preliminary data.</text>
</comment>
<dbReference type="EMBL" id="CADEAL010003557">
    <property type="protein sequence ID" value="CAB1445087.1"/>
    <property type="molecule type" value="Genomic_DNA"/>
</dbReference>
<feature type="region of interest" description="Disordered" evidence="1">
    <location>
        <begin position="103"/>
        <end position="122"/>
    </location>
</feature>
<dbReference type="Proteomes" id="UP001153269">
    <property type="component" value="Unassembled WGS sequence"/>
</dbReference>
<name>A0A9N7V9C9_PLEPL</name>
<gene>
    <name evidence="2" type="ORF">PLEPLA_LOCUS32818</name>
</gene>
<evidence type="ECO:0000256" key="1">
    <source>
        <dbReference type="SAM" id="MobiDB-lite"/>
    </source>
</evidence>